<name>A0A5M3W9Q2_9ACTN</name>
<organism evidence="1 2">
    <name type="scientific">Acrocarpospora corrugata</name>
    <dbReference type="NCBI Taxonomy" id="35763"/>
    <lineage>
        <taxon>Bacteria</taxon>
        <taxon>Bacillati</taxon>
        <taxon>Actinomycetota</taxon>
        <taxon>Actinomycetes</taxon>
        <taxon>Streptosporangiales</taxon>
        <taxon>Streptosporangiaceae</taxon>
        <taxon>Acrocarpospora</taxon>
    </lineage>
</organism>
<dbReference type="AlphaFoldDB" id="A0A5M3W9Q2"/>
<comment type="caution">
    <text evidence="1">The sequence shown here is derived from an EMBL/GenBank/DDBJ whole genome shotgun (WGS) entry which is preliminary data.</text>
</comment>
<proteinExistence type="predicted"/>
<dbReference type="Proteomes" id="UP000334990">
    <property type="component" value="Unassembled WGS sequence"/>
</dbReference>
<accession>A0A5M3W9Q2</accession>
<keyword evidence="2" id="KW-1185">Reference proteome</keyword>
<dbReference type="RefSeq" id="WP_281353289.1">
    <property type="nucleotide sequence ID" value="NZ_BAAABN010000031.1"/>
</dbReference>
<evidence type="ECO:0000313" key="2">
    <source>
        <dbReference type="Proteomes" id="UP000334990"/>
    </source>
</evidence>
<sequence length="40" mass="4191">MPFTQYATVRPVPTDSSKDLLTDVSTRLAAELGDAPGVLG</sequence>
<protein>
    <submittedName>
        <fullName evidence="1">Uncharacterized protein</fullName>
    </submittedName>
</protein>
<dbReference type="EMBL" id="BLAD01000086">
    <property type="protein sequence ID" value="GES04742.1"/>
    <property type="molecule type" value="Genomic_DNA"/>
</dbReference>
<gene>
    <name evidence="1" type="ORF">Acor_68100</name>
</gene>
<evidence type="ECO:0000313" key="1">
    <source>
        <dbReference type="EMBL" id="GES04742.1"/>
    </source>
</evidence>
<reference evidence="1 2" key="1">
    <citation type="submission" date="2019-10" db="EMBL/GenBank/DDBJ databases">
        <title>Whole genome shotgun sequence of Acrocarpospora corrugata NBRC 13972.</title>
        <authorList>
            <person name="Ichikawa N."/>
            <person name="Kimura A."/>
            <person name="Kitahashi Y."/>
            <person name="Komaki H."/>
            <person name="Oguchi A."/>
        </authorList>
    </citation>
    <scope>NUCLEOTIDE SEQUENCE [LARGE SCALE GENOMIC DNA]</scope>
    <source>
        <strain evidence="1 2">NBRC 13972</strain>
    </source>
</reference>